<reference evidence="2 3" key="1">
    <citation type="journal article" date="2020" name="Nature">
        <title>Six reference-quality genomes reveal evolution of bat adaptations.</title>
        <authorList>
            <person name="Jebb D."/>
            <person name="Huang Z."/>
            <person name="Pippel M."/>
            <person name="Hughes G.M."/>
            <person name="Lavrichenko K."/>
            <person name="Devanna P."/>
            <person name="Winkler S."/>
            <person name="Jermiin L.S."/>
            <person name="Skirmuntt E.C."/>
            <person name="Katzourakis A."/>
            <person name="Burkitt-Gray L."/>
            <person name="Ray D.A."/>
            <person name="Sullivan K.A.M."/>
            <person name="Roscito J.G."/>
            <person name="Kirilenko B.M."/>
            <person name="Davalos L.M."/>
            <person name="Corthals A.P."/>
            <person name="Power M.L."/>
            <person name="Jones G."/>
            <person name="Ransome R.D."/>
            <person name="Dechmann D.K.N."/>
            <person name="Locatelli A.G."/>
            <person name="Puechmaille S.J."/>
            <person name="Fedrigo O."/>
            <person name="Jarvis E.D."/>
            <person name="Hiller M."/>
            <person name="Vernes S.C."/>
            <person name="Myers E.W."/>
            <person name="Teeling E.C."/>
        </authorList>
    </citation>
    <scope>NUCLEOTIDE SEQUENCE [LARGE SCALE GENOMIC DNA]</scope>
    <source>
        <strain evidence="2">Bat1K_MPI-CBG_1</strain>
    </source>
</reference>
<evidence type="ECO:0000256" key="1">
    <source>
        <dbReference type="SAM" id="MobiDB-lite"/>
    </source>
</evidence>
<protein>
    <submittedName>
        <fullName evidence="2">Uncharacterized protein</fullName>
    </submittedName>
</protein>
<feature type="region of interest" description="Disordered" evidence="1">
    <location>
        <begin position="50"/>
        <end position="74"/>
    </location>
</feature>
<proteinExistence type="predicted"/>
<dbReference type="Proteomes" id="UP000664940">
    <property type="component" value="Unassembled WGS sequence"/>
</dbReference>
<accession>A0A834DFU1</accession>
<gene>
    <name evidence="2" type="ORF">HJG60_009161</name>
</gene>
<dbReference type="EMBL" id="JABVXQ010000014">
    <property type="protein sequence ID" value="KAF6078311.1"/>
    <property type="molecule type" value="Genomic_DNA"/>
</dbReference>
<evidence type="ECO:0000313" key="2">
    <source>
        <dbReference type="EMBL" id="KAF6078311.1"/>
    </source>
</evidence>
<evidence type="ECO:0000313" key="3">
    <source>
        <dbReference type="Proteomes" id="UP000664940"/>
    </source>
</evidence>
<organism evidence="2 3">
    <name type="scientific">Phyllostomus discolor</name>
    <name type="common">pale spear-nosed bat</name>
    <dbReference type="NCBI Taxonomy" id="89673"/>
    <lineage>
        <taxon>Eukaryota</taxon>
        <taxon>Metazoa</taxon>
        <taxon>Chordata</taxon>
        <taxon>Craniata</taxon>
        <taxon>Vertebrata</taxon>
        <taxon>Euteleostomi</taxon>
        <taxon>Mammalia</taxon>
        <taxon>Eutheria</taxon>
        <taxon>Laurasiatheria</taxon>
        <taxon>Chiroptera</taxon>
        <taxon>Yangochiroptera</taxon>
        <taxon>Phyllostomidae</taxon>
        <taxon>Phyllostominae</taxon>
        <taxon>Phyllostomus</taxon>
    </lineage>
</organism>
<comment type="caution">
    <text evidence="2">The sequence shown here is derived from an EMBL/GenBank/DDBJ whole genome shotgun (WGS) entry which is preliminary data.</text>
</comment>
<dbReference type="AlphaFoldDB" id="A0A834DFU1"/>
<name>A0A834DFU1_9CHIR</name>
<sequence>MGPLGELIHEDWALRSGSHALGRETPEFPGPAPSPLLSETTAETAVICEPGRQPTPGDRMSRGLFSDPQTPRTVRSQFPVFTHPLAHGVSLSRPKGTIKKEKTGPKCSHLCLTHVTKLRLRLPDFITVTTAPRVKS</sequence>